<sequence>MSERRIDIVAEPDHLGVARWYAVASPGLVAGVAGLGPIEPFECGSPLPAAVPPGTLELSLHVEPSWRRRGIGSRLLAAAGAHAAGRRLVAEVAAGSAGESFCVRHGFRRTGAWGHDLLTYCDVHHAWLGELVDVEHPGYRLRHWTGDVYGATSVEQMLRRPSRPGDAVVSAAEADGGLVAYALARREGPRGRRARQYGPAVRAGHRGRRLGLWVNAALIKRVREIDPHVEEIETRTAPDDPAQQALRRHLGFHPLGRSLRYEITLP</sequence>
<organism evidence="4 5">
    <name type="scientific">Micromonospora marina</name>
    <dbReference type="NCBI Taxonomy" id="307120"/>
    <lineage>
        <taxon>Bacteria</taxon>
        <taxon>Bacillati</taxon>
        <taxon>Actinomycetota</taxon>
        <taxon>Actinomycetes</taxon>
        <taxon>Micromonosporales</taxon>
        <taxon>Micromonosporaceae</taxon>
        <taxon>Micromonospora</taxon>
    </lineage>
</organism>
<evidence type="ECO:0000256" key="2">
    <source>
        <dbReference type="ARBA" id="ARBA00023315"/>
    </source>
</evidence>
<evidence type="ECO:0000313" key="4">
    <source>
        <dbReference type="EMBL" id="SCF06127.1"/>
    </source>
</evidence>
<dbReference type="PANTHER" id="PTHR43877">
    <property type="entry name" value="AMINOALKYLPHOSPHONATE N-ACETYLTRANSFERASE-RELATED-RELATED"/>
    <property type="match status" value="1"/>
</dbReference>
<dbReference type="PROSITE" id="PS51186">
    <property type="entry name" value="GNAT"/>
    <property type="match status" value="2"/>
</dbReference>
<dbReference type="EMBL" id="FMCV01000007">
    <property type="protein sequence ID" value="SCF06127.1"/>
    <property type="molecule type" value="Genomic_DNA"/>
</dbReference>
<reference evidence="5" key="1">
    <citation type="submission" date="2016-06" db="EMBL/GenBank/DDBJ databases">
        <authorList>
            <person name="Varghese N."/>
        </authorList>
    </citation>
    <scope>NUCLEOTIDE SEQUENCE [LARGE SCALE GENOMIC DNA]</scope>
    <source>
        <strain evidence="5">DSM 45555</strain>
    </source>
</reference>
<evidence type="ECO:0000259" key="3">
    <source>
        <dbReference type="PROSITE" id="PS51186"/>
    </source>
</evidence>
<dbReference type="GO" id="GO:0016747">
    <property type="term" value="F:acyltransferase activity, transferring groups other than amino-acyl groups"/>
    <property type="evidence" value="ECO:0007669"/>
    <property type="project" value="InterPro"/>
</dbReference>
<dbReference type="SUPFAM" id="SSF55729">
    <property type="entry name" value="Acyl-CoA N-acyltransferases (Nat)"/>
    <property type="match status" value="2"/>
</dbReference>
<evidence type="ECO:0000256" key="1">
    <source>
        <dbReference type="ARBA" id="ARBA00022679"/>
    </source>
</evidence>
<dbReference type="PANTHER" id="PTHR43877:SF1">
    <property type="entry name" value="ACETYLTRANSFERASE"/>
    <property type="match status" value="1"/>
</dbReference>
<dbReference type="Pfam" id="PF13508">
    <property type="entry name" value="Acetyltransf_7"/>
    <property type="match status" value="1"/>
</dbReference>
<feature type="domain" description="N-acetyltransferase" evidence="3">
    <location>
        <begin position="1"/>
        <end position="133"/>
    </location>
</feature>
<keyword evidence="2" id="KW-0012">Acyltransferase</keyword>
<dbReference type="InterPro" id="IPR016181">
    <property type="entry name" value="Acyl_CoA_acyltransferase"/>
</dbReference>
<dbReference type="RefSeq" id="WP_091044968.1">
    <property type="nucleotide sequence ID" value="NZ_FMCV01000007.1"/>
</dbReference>
<protein>
    <submittedName>
        <fullName evidence="4">Acetyltransferase (GNAT) family protein</fullName>
    </submittedName>
</protein>
<dbReference type="Pfam" id="PF00583">
    <property type="entry name" value="Acetyltransf_1"/>
    <property type="match status" value="1"/>
</dbReference>
<keyword evidence="5" id="KW-1185">Reference proteome</keyword>
<dbReference type="Proteomes" id="UP000198551">
    <property type="component" value="Unassembled WGS sequence"/>
</dbReference>
<accession>A0A1C4XCP2</accession>
<proteinExistence type="predicted"/>
<keyword evidence="1 4" id="KW-0808">Transferase</keyword>
<dbReference type="InterPro" id="IPR050832">
    <property type="entry name" value="Bact_Acetyltransf"/>
</dbReference>
<dbReference type="AlphaFoldDB" id="A0A1C4XCP2"/>
<gene>
    <name evidence="4" type="ORF">GA0070215_10751</name>
</gene>
<dbReference type="InterPro" id="IPR000182">
    <property type="entry name" value="GNAT_dom"/>
</dbReference>
<name>A0A1C4XCP2_9ACTN</name>
<evidence type="ECO:0000313" key="5">
    <source>
        <dbReference type="Proteomes" id="UP000198551"/>
    </source>
</evidence>
<feature type="domain" description="N-acetyltransferase" evidence="3">
    <location>
        <begin position="129"/>
        <end position="266"/>
    </location>
</feature>
<dbReference type="Gene3D" id="3.40.630.30">
    <property type="match status" value="1"/>
</dbReference>